<proteinExistence type="inferred from homology"/>
<name>A0A348WE86_9RHOB</name>
<evidence type="ECO:0000256" key="6">
    <source>
        <dbReference type="ARBA" id="ARBA00023136"/>
    </source>
</evidence>
<comment type="similarity">
    <text evidence="7">Belongs to the TRAP transporter small permease family.</text>
</comment>
<feature type="domain" description="Tripartite ATP-independent periplasmic transporters DctQ component" evidence="8">
    <location>
        <begin position="41"/>
        <end position="162"/>
    </location>
</feature>
<dbReference type="Proteomes" id="UP000264719">
    <property type="component" value="Unassembled WGS sequence"/>
</dbReference>
<comment type="caution">
    <text evidence="9">The sequence shown here is derived from an EMBL/GenBank/DDBJ whole genome shotgun (WGS) entry which is preliminary data.</text>
</comment>
<sequence length="174" mass="18497">MQTAQDKAHGGAFCAAVRKLATLWALFGGVVLLLVVGINMVSVIGTLFGMSFPGDFELTEMGVAVAAFAFLPFCQVSGANVTADIFTAGASPRWVARFTFLGALVAFVFGVILIWRMFHGLMDQRAYDYTTAILAVPIWYAFVPVLASLALLCLAALCTLIEEGRAARGGDAHV</sequence>
<keyword evidence="6 7" id="KW-0472">Membrane</keyword>
<reference evidence="9 10" key="1">
    <citation type="journal article" date="2018" name="Nat. Biotechnol.">
        <title>A standardized bacterial taxonomy based on genome phylogeny substantially revises the tree of life.</title>
        <authorList>
            <person name="Parks D.H."/>
            <person name="Chuvochina M."/>
            <person name="Waite D.W."/>
            <person name="Rinke C."/>
            <person name="Skarshewski A."/>
            <person name="Chaumeil P.A."/>
            <person name="Hugenholtz P."/>
        </authorList>
    </citation>
    <scope>NUCLEOTIDE SEQUENCE [LARGE SCALE GENOMIC DNA]</scope>
    <source>
        <strain evidence="9">UBA9169</strain>
    </source>
</reference>
<evidence type="ECO:0000313" key="10">
    <source>
        <dbReference type="Proteomes" id="UP000264719"/>
    </source>
</evidence>
<evidence type="ECO:0000259" key="8">
    <source>
        <dbReference type="Pfam" id="PF04290"/>
    </source>
</evidence>
<evidence type="ECO:0000256" key="7">
    <source>
        <dbReference type="RuleBase" id="RU369079"/>
    </source>
</evidence>
<feature type="transmembrane region" description="Helical" evidence="7">
    <location>
        <begin position="138"/>
        <end position="161"/>
    </location>
</feature>
<dbReference type="EMBL" id="DMVW01000124">
    <property type="protein sequence ID" value="HAR52848.1"/>
    <property type="molecule type" value="Genomic_DNA"/>
</dbReference>
<feature type="transmembrane region" description="Helical" evidence="7">
    <location>
        <begin position="94"/>
        <end position="118"/>
    </location>
</feature>
<dbReference type="GO" id="GO:0022857">
    <property type="term" value="F:transmembrane transporter activity"/>
    <property type="evidence" value="ECO:0007669"/>
    <property type="project" value="UniProtKB-UniRule"/>
</dbReference>
<dbReference type="AlphaFoldDB" id="A0A348WE86"/>
<evidence type="ECO:0000256" key="3">
    <source>
        <dbReference type="ARBA" id="ARBA00022475"/>
    </source>
</evidence>
<evidence type="ECO:0000313" key="9">
    <source>
        <dbReference type="EMBL" id="HAR52848.1"/>
    </source>
</evidence>
<evidence type="ECO:0000256" key="2">
    <source>
        <dbReference type="ARBA" id="ARBA00022448"/>
    </source>
</evidence>
<evidence type="ECO:0000256" key="5">
    <source>
        <dbReference type="ARBA" id="ARBA00022989"/>
    </source>
</evidence>
<feature type="transmembrane region" description="Helical" evidence="7">
    <location>
        <begin position="21"/>
        <end position="49"/>
    </location>
</feature>
<feature type="transmembrane region" description="Helical" evidence="7">
    <location>
        <begin position="61"/>
        <end position="82"/>
    </location>
</feature>
<comment type="function">
    <text evidence="7">Part of the tripartite ATP-independent periplasmic (TRAP) transport system.</text>
</comment>
<comment type="subunit">
    <text evidence="7">The complex comprises the extracytoplasmic solute receptor protein and the two transmembrane proteins.</text>
</comment>
<dbReference type="InterPro" id="IPR055348">
    <property type="entry name" value="DctQ"/>
</dbReference>
<organism evidence="9 10">
    <name type="scientific">Roseovarius nubinhibens</name>
    <dbReference type="NCBI Taxonomy" id="314263"/>
    <lineage>
        <taxon>Bacteria</taxon>
        <taxon>Pseudomonadati</taxon>
        <taxon>Pseudomonadota</taxon>
        <taxon>Alphaproteobacteria</taxon>
        <taxon>Rhodobacterales</taxon>
        <taxon>Roseobacteraceae</taxon>
        <taxon>Roseovarius</taxon>
    </lineage>
</organism>
<keyword evidence="5 7" id="KW-1133">Transmembrane helix</keyword>
<evidence type="ECO:0000256" key="4">
    <source>
        <dbReference type="ARBA" id="ARBA00022692"/>
    </source>
</evidence>
<keyword evidence="7" id="KW-0997">Cell inner membrane</keyword>
<protein>
    <recommendedName>
        <fullName evidence="7">TRAP transporter small permease protein</fullName>
    </recommendedName>
</protein>
<evidence type="ECO:0000256" key="1">
    <source>
        <dbReference type="ARBA" id="ARBA00004651"/>
    </source>
</evidence>
<dbReference type="GO" id="GO:0005886">
    <property type="term" value="C:plasma membrane"/>
    <property type="evidence" value="ECO:0007669"/>
    <property type="project" value="UniProtKB-SubCell"/>
</dbReference>
<comment type="subcellular location">
    <subcellularLocation>
        <location evidence="7">Cell inner membrane</location>
        <topology evidence="7">Multi-pass membrane protein</topology>
    </subcellularLocation>
    <subcellularLocation>
        <location evidence="1">Cell membrane</location>
        <topology evidence="1">Multi-pass membrane protein</topology>
    </subcellularLocation>
</comment>
<keyword evidence="4 7" id="KW-0812">Transmembrane</keyword>
<keyword evidence="2 7" id="KW-0813">Transport</keyword>
<dbReference type="Pfam" id="PF04290">
    <property type="entry name" value="DctQ"/>
    <property type="match status" value="1"/>
</dbReference>
<gene>
    <name evidence="9" type="ORF">DCS45_13380</name>
</gene>
<keyword evidence="3" id="KW-1003">Cell membrane</keyword>
<accession>A0A348WE86</accession>